<keyword evidence="2" id="KW-0812">Transmembrane</keyword>
<dbReference type="OrthoDB" id="1931521at2759"/>
<keyword evidence="2" id="KW-1133">Transmembrane helix</keyword>
<protein>
    <recommendedName>
        <fullName evidence="3">DUF6821 domain-containing protein</fullName>
    </recommendedName>
</protein>
<evidence type="ECO:0000313" key="4">
    <source>
        <dbReference type="EMBL" id="KDP45603.1"/>
    </source>
</evidence>
<dbReference type="KEGG" id="jcu:105637912"/>
<dbReference type="InterPro" id="IPR045883">
    <property type="entry name" value="At4g13530-like"/>
</dbReference>
<evidence type="ECO:0000256" key="2">
    <source>
        <dbReference type="SAM" id="Phobius"/>
    </source>
</evidence>
<dbReference type="AlphaFoldDB" id="A0A067LEC9"/>
<feature type="region of interest" description="Disordered" evidence="1">
    <location>
        <begin position="62"/>
        <end position="107"/>
    </location>
</feature>
<feature type="domain" description="DUF6821" evidence="3">
    <location>
        <begin position="225"/>
        <end position="330"/>
    </location>
</feature>
<dbReference type="EMBL" id="KK914227">
    <property type="protein sequence ID" value="KDP45603.1"/>
    <property type="molecule type" value="Genomic_DNA"/>
</dbReference>
<keyword evidence="2" id="KW-0472">Membrane</keyword>
<dbReference type="Pfam" id="PF20705">
    <property type="entry name" value="DUF6821"/>
    <property type="match status" value="1"/>
</dbReference>
<dbReference type="Proteomes" id="UP000027138">
    <property type="component" value="Unassembled WGS sequence"/>
</dbReference>
<name>A0A067LEC9_JATCU</name>
<accession>A0A067LEC9</accession>
<dbReference type="STRING" id="180498.A0A067LEC9"/>
<evidence type="ECO:0000256" key="1">
    <source>
        <dbReference type="SAM" id="MobiDB-lite"/>
    </source>
</evidence>
<dbReference type="PANTHER" id="PTHR33646:SF6">
    <property type="entry name" value="TRANSMEMBRANE PROTEIN"/>
    <property type="match status" value="1"/>
</dbReference>
<reference evidence="4 5" key="1">
    <citation type="journal article" date="2014" name="PLoS ONE">
        <title>Global Analysis of Gene Expression Profiles in Physic Nut (Jatropha curcas L.) Seedlings Exposed to Salt Stress.</title>
        <authorList>
            <person name="Zhang L."/>
            <person name="Zhang C."/>
            <person name="Wu P."/>
            <person name="Chen Y."/>
            <person name="Li M."/>
            <person name="Jiang H."/>
            <person name="Wu G."/>
        </authorList>
    </citation>
    <scope>NUCLEOTIDE SEQUENCE [LARGE SCALE GENOMIC DNA]</scope>
    <source>
        <strain evidence="5">cv. GZQX0401</strain>
        <tissue evidence="4">Young leaves</tissue>
    </source>
</reference>
<dbReference type="PANTHER" id="PTHR33646">
    <property type="entry name" value="GB|AAF00631.1"/>
    <property type="match status" value="1"/>
</dbReference>
<evidence type="ECO:0000313" key="5">
    <source>
        <dbReference type="Proteomes" id="UP000027138"/>
    </source>
</evidence>
<proteinExistence type="predicted"/>
<dbReference type="InterPro" id="IPR049224">
    <property type="entry name" value="DUF6821"/>
</dbReference>
<evidence type="ECO:0000259" key="3">
    <source>
        <dbReference type="Pfam" id="PF20705"/>
    </source>
</evidence>
<gene>
    <name evidence="4" type="ORF">JCGZ_17210</name>
</gene>
<feature type="transmembrane region" description="Helical" evidence="2">
    <location>
        <begin position="265"/>
        <end position="285"/>
    </location>
</feature>
<sequence length="346" mass="38783">MDGDASAEFQDWELLVNSDTDGVNSPKSVNNSRNIEEIEVESEGVLRLDYFSLENDERYAKTAIDASDEGSIESDNPSWIDPGPETRYQRRNSGEFWSDSGSDRSDERKFTDFDVKSELGFVENVKTEVVFGVAGEIEGKKGKFESSESNLINLEGKNEVGSDENVKSQSGFEEFGENHSKDKDFSKFWSDSGGDNLVFGDVGRVTEGSEILGESNIGDASKEENSSIIAVGERKPGGDEEKRKVVWWKVPFELLKYCVFRISPVWTFSMAAAFMGFVILGRRLYRMKRKTRGLPLKVTVDDKKVSQFMSRAARLNEAFSVVRRVPIVRPLLPASGVNSWPVMTLR</sequence>
<organism evidence="4 5">
    <name type="scientific">Jatropha curcas</name>
    <name type="common">Barbados nut</name>
    <dbReference type="NCBI Taxonomy" id="180498"/>
    <lineage>
        <taxon>Eukaryota</taxon>
        <taxon>Viridiplantae</taxon>
        <taxon>Streptophyta</taxon>
        <taxon>Embryophyta</taxon>
        <taxon>Tracheophyta</taxon>
        <taxon>Spermatophyta</taxon>
        <taxon>Magnoliopsida</taxon>
        <taxon>eudicotyledons</taxon>
        <taxon>Gunneridae</taxon>
        <taxon>Pentapetalae</taxon>
        <taxon>rosids</taxon>
        <taxon>fabids</taxon>
        <taxon>Malpighiales</taxon>
        <taxon>Euphorbiaceae</taxon>
        <taxon>Crotonoideae</taxon>
        <taxon>Jatropheae</taxon>
        <taxon>Jatropha</taxon>
    </lineage>
</organism>
<keyword evidence="5" id="KW-1185">Reference proteome</keyword>